<keyword evidence="2" id="KW-0378">Hydrolase</keyword>
<organism evidence="2 3">
    <name type="scientific">Apostasia shenzhenica</name>
    <dbReference type="NCBI Taxonomy" id="1088818"/>
    <lineage>
        <taxon>Eukaryota</taxon>
        <taxon>Viridiplantae</taxon>
        <taxon>Streptophyta</taxon>
        <taxon>Embryophyta</taxon>
        <taxon>Tracheophyta</taxon>
        <taxon>Spermatophyta</taxon>
        <taxon>Magnoliopsida</taxon>
        <taxon>Liliopsida</taxon>
        <taxon>Asparagales</taxon>
        <taxon>Orchidaceae</taxon>
        <taxon>Apostasioideae</taxon>
        <taxon>Apostasia</taxon>
    </lineage>
</organism>
<keyword evidence="3" id="KW-1185">Reference proteome</keyword>
<dbReference type="GO" id="GO:0016787">
    <property type="term" value="F:hydrolase activity"/>
    <property type="evidence" value="ECO:0007669"/>
    <property type="project" value="UniProtKB-KW"/>
</dbReference>
<keyword evidence="2" id="KW-0067">ATP-binding</keyword>
<dbReference type="OrthoDB" id="683365at2759"/>
<dbReference type="Pfam" id="PF21530">
    <property type="entry name" value="Pif1_2B_dom"/>
    <property type="match status" value="1"/>
</dbReference>
<dbReference type="EMBL" id="KZ451902">
    <property type="protein sequence ID" value="PKA64723.1"/>
    <property type="molecule type" value="Genomic_DNA"/>
</dbReference>
<keyword evidence="2" id="KW-0547">Nucleotide-binding</keyword>
<evidence type="ECO:0000259" key="1">
    <source>
        <dbReference type="Pfam" id="PF21530"/>
    </source>
</evidence>
<dbReference type="PANTHER" id="PTHR10492:SF94">
    <property type="entry name" value="ATP-DEPENDENT DNA HELICASE"/>
    <property type="match status" value="1"/>
</dbReference>
<feature type="domain" description="DNA helicase Pif1-like 2B" evidence="1">
    <location>
        <begin position="108"/>
        <end position="146"/>
    </location>
</feature>
<dbReference type="InterPro" id="IPR027417">
    <property type="entry name" value="P-loop_NTPase"/>
</dbReference>
<proteinExistence type="predicted"/>
<name>A0A2I0BA81_9ASPA</name>
<protein>
    <submittedName>
        <fullName evidence="2">ATP-dependent DNA helicase PIF1</fullName>
        <ecNumber evidence="2">3.6.4.12</ecNumber>
    </submittedName>
</protein>
<gene>
    <name evidence="2" type="ORF">AXF42_Ash020347</name>
</gene>
<dbReference type="AlphaFoldDB" id="A0A2I0BA81"/>
<dbReference type="Proteomes" id="UP000236161">
    <property type="component" value="Unassembled WGS sequence"/>
</dbReference>
<dbReference type="InterPro" id="IPR049163">
    <property type="entry name" value="Pif1-like_2B_dom"/>
</dbReference>
<dbReference type="STRING" id="1088818.A0A2I0BA81"/>
<keyword evidence="2" id="KW-0347">Helicase</keyword>
<dbReference type="SUPFAM" id="SSF52540">
    <property type="entry name" value="P-loop containing nucleoside triphosphate hydrolases"/>
    <property type="match status" value="1"/>
</dbReference>
<dbReference type="EC" id="3.6.4.12" evidence="2"/>
<sequence>MLFLWSQLVKVHLTQNMIAMNDPHFCEYILRIGNREEQIITENWITIPENMIIPFTDIAILTAKNEHVNKINEIIINEFAGEHVEYYSFDSLIKSHENTLVNTDFLNDLSRLPPHKLILKENCPIILLQNLDHSSGLSNGSRLICKKFSKNVIDSEIITRNYKGTRILLPRISLQSQKYENFHFNLLENNFQFDYVLQ</sequence>
<accession>A0A2I0BA81</accession>
<evidence type="ECO:0000313" key="3">
    <source>
        <dbReference type="Proteomes" id="UP000236161"/>
    </source>
</evidence>
<evidence type="ECO:0000313" key="2">
    <source>
        <dbReference type="EMBL" id="PKA64723.1"/>
    </source>
</evidence>
<dbReference type="PANTHER" id="PTHR10492">
    <property type="match status" value="1"/>
</dbReference>
<dbReference type="GO" id="GO:0003678">
    <property type="term" value="F:DNA helicase activity"/>
    <property type="evidence" value="ECO:0007669"/>
    <property type="project" value="UniProtKB-EC"/>
</dbReference>
<reference evidence="2 3" key="1">
    <citation type="journal article" date="2017" name="Nature">
        <title>The Apostasia genome and the evolution of orchids.</title>
        <authorList>
            <person name="Zhang G.Q."/>
            <person name="Liu K.W."/>
            <person name="Li Z."/>
            <person name="Lohaus R."/>
            <person name="Hsiao Y.Y."/>
            <person name="Niu S.C."/>
            <person name="Wang J.Y."/>
            <person name="Lin Y.C."/>
            <person name="Xu Q."/>
            <person name="Chen L.J."/>
            <person name="Yoshida K."/>
            <person name="Fujiwara S."/>
            <person name="Wang Z.W."/>
            <person name="Zhang Y.Q."/>
            <person name="Mitsuda N."/>
            <person name="Wang M."/>
            <person name="Liu G.H."/>
            <person name="Pecoraro L."/>
            <person name="Huang H.X."/>
            <person name="Xiao X.J."/>
            <person name="Lin M."/>
            <person name="Wu X.Y."/>
            <person name="Wu W.L."/>
            <person name="Chen Y.Y."/>
            <person name="Chang S.B."/>
            <person name="Sakamoto S."/>
            <person name="Ohme-Takagi M."/>
            <person name="Yagi M."/>
            <person name="Zeng S.J."/>
            <person name="Shen C.Y."/>
            <person name="Yeh C.M."/>
            <person name="Luo Y.B."/>
            <person name="Tsai W.C."/>
            <person name="Van de Peer Y."/>
            <person name="Liu Z.J."/>
        </authorList>
    </citation>
    <scope>NUCLEOTIDE SEQUENCE [LARGE SCALE GENOMIC DNA]</scope>
    <source>
        <strain evidence="3">cv. Shenzhen</strain>
        <tissue evidence="2">Stem</tissue>
    </source>
</reference>